<feature type="domain" description="Protein kinase" evidence="7">
    <location>
        <begin position="1"/>
        <end position="221"/>
    </location>
</feature>
<keyword evidence="2" id="KW-0808">Transferase</keyword>
<protein>
    <recommendedName>
        <fullName evidence="7">Protein kinase domain-containing protein</fullName>
    </recommendedName>
</protein>
<evidence type="ECO:0000313" key="9">
    <source>
        <dbReference type="EnsemblMetazoa" id="HelroP80090"/>
    </source>
</evidence>
<dbReference type="PRINTS" id="PR00109">
    <property type="entry name" value="TYRKINASE"/>
</dbReference>
<dbReference type="OMA" id="KNWGEGI"/>
<dbReference type="GO" id="GO:0007399">
    <property type="term" value="P:nervous system development"/>
    <property type="evidence" value="ECO:0000318"/>
    <property type="project" value="GO_Central"/>
</dbReference>
<dbReference type="GO" id="GO:0005524">
    <property type="term" value="F:ATP binding"/>
    <property type="evidence" value="ECO:0007669"/>
    <property type="project" value="UniProtKB-KW"/>
</dbReference>
<keyword evidence="5" id="KW-0067">ATP-binding</keyword>
<organism evidence="9 10">
    <name type="scientific">Helobdella robusta</name>
    <name type="common">Californian leech</name>
    <dbReference type="NCBI Taxonomy" id="6412"/>
    <lineage>
        <taxon>Eukaryota</taxon>
        <taxon>Metazoa</taxon>
        <taxon>Spiralia</taxon>
        <taxon>Lophotrochozoa</taxon>
        <taxon>Annelida</taxon>
        <taxon>Clitellata</taxon>
        <taxon>Hirudinea</taxon>
        <taxon>Rhynchobdellida</taxon>
        <taxon>Glossiphoniidae</taxon>
        <taxon>Helobdella</taxon>
    </lineage>
</organism>
<evidence type="ECO:0000256" key="3">
    <source>
        <dbReference type="ARBA" id="ARBA00022741"/>
    </source>
</evidence>
<evidence type="ECO:0000256" key="5">
    <source>
        <dbReference type="ARBA" id="ARBA00022840"/>
    </source>
</evidence>
<dbReference type="CDD" id="cd00192">
    <property type="entry name" value="PTKc"/>
    <property type="match status" value="1"/>
</dbReference>
<dbReference type="GO" id="GO:0004714">
    <property type="term" value="F:transmembrane receptor protein tyrosine kinase activity"/>
    <property type="evidence" value="ECO:0000318"/>
    <property type="project" value="GO_Central"/>
</dbReference>
<accession>T1G3X6</accession>
<keyword evidence="10" id="KW-1185">Reference proteome</keyword>
<dbReference type="SUPFAM" id="SSF56112">
    <property type="entry name" value="Protein kinase-like (PK-like)"/>
    <property type="match status" value="1"/>
</dbReference>
<evidence type="ECO:0000256" key="4">
    <source>
        <dbReference type="ARBA" id="ARBA00022777"/>
    </source>
</evidence>
<dbReference type="InterPro" id="IPR020635">
    <property type="entry name" value="Tyr_kinase_cat_dom"/>
</dbReference>
<name>T1G3X6_HELRO</name>
<sequence>MAELFLREAALMKGFKHAHVLGVIGLTFDPDGSPMVILPYMANGDMRNYIMNSQLHITVYELLKMSLQVAYGMVYLSNIRFVHRDLAARNCMVDERGVVKVADFGLSRELMVRDYYRLCHNKTPVPVRWMALECLEANVFTTMSDVWSFGILLWELLTRGSVPYTDLENWEVASSVQKGARPSQPSYCPDCVYVIMQSCWNSDPNRRPNFQQLADEIESIIQSASVLEKSIQSASTAEKIVQSTSTIEKIVQSSTCSTPTGASCRSPLYDSSSENNVLNTFGRKKKIDRDELELKLLPE</sequence>
<dbReference type="InterPro" id="IPR011009">
    <property type="entry name" value="Kinase-like_dom_sf"/>
</dbReference>
<dbReference type="KEGG" id="hro:HELRODRAFT_80090"/>
<keyword evidence="4" id="KW-0418">Kinase</keyword>
<dbReference type="EMBL" id="AMQM01004503">
    <property type="status" value="NOT_ANNOTATED_CDS"/>
    <property type="molecule type" value="Genomic_DNA"/>
</dbReference>
<dbReference type="eggNOG" id="KOG1095">
    <property type="taxonomic scope" value="Eukaryota"/>
</dbReference>
<dbReference type="Gene3D" id="1.10.510.10">
    <property type="entry name" value="Transferase(Phosphotransferase) domain 1"/>
    <property type="match status" value="1"/>
</dbReference>
<dbReference type="Pfam" id="PF07714">
    <property type="entry name" value="PK_Tyr_Ser-Thr"/>
    <property type="match status" value="1"/>
</dbReference>
<evidence type="ECO:0000256" key="6">
    <source>
        <dbReference type="ARBA" id="ARBA00023137"/>
    </source>
</evidence>
<dbReference type="PANTHER" id="PTHR24416:SF564">
    <property type="entry name" value="MACROPHAGE-STIMULATING PROTEIN RECEPTOR"/>
    <property type="match status" value="1"/>
</dbReference>
<dbReference type="InParanoid" id="T1G3X6"/>
<dbReference type="FunFam" id="1.10.510.10:FF:000554">
    <property type="entry name" value="Predicted protein"/>
    <property type="match status" value="1"/>
</dbReference>
<evidence type="ECO:0000313" key="10">
    <source>
        <dbReference type="Proteomes" id="UP000015101"/>
    </source>
</evidence>
<dbReference type="Proteomes" id="UP000015101">
    <property type="component" value="Unassembled WGS sequence"/>
</dbReference>
<dbReference type="InterPro" id="IPR000719">
    <property type="entry name" value="Prot_kinase_dom"/>
</dbReference>
<dbReference type="PROSITE" id="PS00109">
    <property type="entry name" value="PROTEIN_KINASE_TYR"/>
    <property type="match status" value="1"/>
</dbReference>
<reference evidence="8 10" key="2">
    <citation type="journal article" date="2013" name="Nature">
        <title>Insights into bilaterian evolution from three spiralian genomes.</title>
        <authorList>
            <person name="Simakov O."/>
            <person name="Marletaz F."/>
            <person name="Cho S.J."/>
            <person name="Edsinger-Gonzales E."/>
            <person name="Havlak P."/>
            <person name="Hellsten U."/>
            <person name="Kuo D.H."/>
            <person name="Larsson T."/>
            <person name="Lv J."/>
            <person name="Arendt D."/>
            <person name="Savage R."/>
            <person name="Osoegawa K."/>
            <person name="de Jong P."/>
            <person name="Grimwood J."/>
            <person name="Chapman J.A."/>
            <person name="Shapiro H."/>
            <person name="Aerts A."/>
            <person name="Otillar R.P."/>
            <person name="Terry A.Y."/>
            <person name="Boore J.L."/>
            <person name="Grigoriev I.V."/>
            <person name="Lindberg D.R."/>
            <person name="Seaver E.C."/>
            <person name="Weisblat D.A."/>
            <person name="Putnam N.H."/>
            <person name="Rokhsar D.S."/>
        </authorList>
    </citation>
    <scope>NUCLEOTIDE SEQUENCE</scope>
</reference>
<reference evidence="10" key="1">
    <citation type="submission" date="2012-12" db="EMBL/GenBank/DDBJ databases">
        <authorList>
            <person name="Hellsten U."/>
            <person name="Grimwood J."/>
            <person name="Chapman J.A."/>
            <person name="Shapiro H."/>
            <person name="Aerts A."/>
            <person name="Otillar R.P."/>
            <person name="Terry A.Y."/>
            <person name="Boore J.L."/>
            <person name="Simakov O."/>
            <person name="Marletaz F."/>
            <person name="Cho S.-J."/>
            <person name="Edsinger-Gonzales E."/>
            <person name="Havlak P."/>
            <person name="Kuo D.-H."/>
            <person name="Larsson T."/>
            <person name="Lv J."/>
            <person name="Arendt D."/>
            <person name="Savage R."/>
            <person name="Osoegawa K."/>
            <person name="de Jong P."/>
            <person name="Lindberg D.R."/>
            <person name="Seaver E.C."/>
            <person name="Weisblat D.A."/>
            <person name="Putnam N.H."/>
            <person name="Grigoriev I.V."/>
            <person name="Rokhsar D.S."/>
        </authorList>
    </citation>
    <scope>NUCLEOTIDE SEQUENCE</scope>
</reference>
<dbReference type="EnsemblMetazoa" id="HelroT80090">
    <property type="protein sequence ID" value="HelroP80090"/>
    <property type="gene ID" value="HelroG80090"/>
</dbReference>
<dbReference type="OrthoDB" id="3256376at2759"/>
<dbReference type="RefSeq" id="XP_009018173.1">
    <property type="nucleotide sequence ID" value="XM_009019925.1"/>
</dbReference>
<dbReference type="SMART" id="SM00219">
    <property type="entry name" value="TyrKc"/>
    <property type="match status" value="1"/>
</dbReference>
<evidence type="ECO:0000259" key="7">
    <source>
        <dbReference type="PROSITE" id="PS50011"/>
    </source>
</evidence>
<evidence type="ECO:0000313" key="8">
    <source>
        <dbReference type="EMBL" id="ESO03616.1"/>
    </source>
</evidence>
<dbReference type="CTD" id="20215774"/>
<dbReference type="HOGENOM" id="CLU_000288_7_40_1"/>
<dbReference type="GO" id="GO:0043235">
    <property type="term" value="C:receptor complex"/>
    <property type="evidence" value="ECO:0000318"/>
    <property type="project" value="GO_Central"/>
</dbReference>
<dbReference type="InterPro" id="IPR001245">
    <property type="entry name" value="Ser-Thr/Tyr_kinase_cat_dom"/>
</dbReference>
<dbReference type="PROSITE" id="PS50011">
    <property type="entry name" value="PROTEIN_KINASE_DOM"/>
    <property type="match status" value="1"/>
</dbReference>
<keyword evidence="1" id="KW-0597">Phosphoprotein</keyword>
<reference evidence="9" key="3">
    <citation type="submission" date="2015-06" db="UniProtKB">
        <authorList>
            <consortium name="EnsemblMetazoa"/>
        </authorList>
    </citation>
    <scope>IDENTIFICATION</scope>
</reference>
<evidence type="ECO:0000256" key="2">
    <source>
        <dbReference type="ARBA" id="ARBA00022679"/>
    </source>
</evidence>
<dbReference type="GO" id="GO:0005886">
    <property type="term" value="C:plasma membrane"/>
    <property type="evidence" value="ECO:0000318"/>
    <property type="project" value="GO_Central"/>
</dbReference>
<gene>
    <name evidence="9" type="primary">20215774</name>
    <name evidence="8" type="ORF">HELRODRAFT_80090</name>
</gene>
<dbReference type="GO" id="GO:0016477">
    <property type="term" value="P:cell migration"/>
    <property type="evidence" value="ECO:0000318"/>
    <property type="project" value="GO_Central"/>
</dbReference>
<evidence type="ECO:0000256" key="1">
    <source>
        <dbReference type="ARBA" id="ARBA00022553"/>
    </source>
</evidence>
<dbReference type="InterPro" id="IPR050122">
    <property type="entry name" value="RTK"/>
</dbReference>
<dbReference type="GO" id="GO:0007169">
    <property type="term" value="P:cell surface receptor protein tyrosine kinase signaling pathway"/>
    <property type="evidence" value="ECO:0000318"/>
    <property type="project" value="GO_Central"/>
</dbReference>
<dbReference type="AlphaFoldDB" id="T1G3X6"/>
<dbReference type="GeneID" id="20215774"/>
<dbReference type="STRING" id="6412.T1G3X6"/>
<proteinExistence type="predicted"/>
<keyword evidence="3" id="KW-0547">Nucleotide-binding</keyword>
<dbReference type="PANTHER" id="PTHR24416">
    <property type="entry name" value="TYROSINE-PROTEIN KINASE RECEPTOR"/>
    <property type="match status" value="1"/>
</dbReference>
<dbReference type="EMBL" id="KB096590">
    <property type="protein sequence ID" value="ESO03616.1"/>
    <property type="molecule type" value="Genomic_DNA"/>
</dbReference>
<dbReference type="InterPro" id="IPR008266">
    <property type="entry name" value="Tyr_kinase_AS"/>
</dbReference>
<keyword evidence="6" id="KW-0829">Tyrosine-protein kinase</keyword>